<evidence type="ECO:0000313" key="2">
    <source>
        <dbReference type="Proteomes" id="UP000564033"/>
    </source>
</evidence>
<comment type="caution">
    <text evidence="1">The sequence shown here is derived from an EMBL/GenBank/DDBJ whole genome shotgun (WGS) entry which is preliminary data.</text>
</comment>
<sequence length="793" mass="86603">MNNGIKLLKIVLILSLSFLFVGQKIYAQYPYCNKTIGRCVLGCSGPLCYTGCGAACELDCYVSGSCAHNRVMCSGGSREYYYDNCCYGSGSCTYGSSCSQDCDCTDTCCVPRGCSCGSYATSSKGYGSITITCSDGCGGTASTTCYCTSACTPKACPTGTSESGQHGTYATYTCTNACSQSNSRTCKCTSACSSSCPGGLLPSQPSGSPNMILEDFGECKNECDNKQFKDCFEPTSPQPTVNLVILPNEANYYQFSSNTHSGEPGTGSLEGKIGSLNNPVRMTASYTDIDGANDIEGLFVWFKNSTMSGKPESPIWLSSSSSNSPQAPSDDSWGFMIRRIGTSWSSHKAYVPSYVPSPSVWKDTIYTDDGFGNKYFFISSTDGKAMVKVVIEDIEVEGSNKVNLKFKLYFSGDGISANVEEVTYNIYLLGLDEFSFTPNDNYEFPSGYPNYQTKFDTFWPVNKLRYRETPTEGQLYARNWINTGKTWTIDKHKPIIEGMKFKNDEERLVFSWEVEDANNTNGNARGLYAIVGNIFTTATGDDVQEISLSTTSSGVSLRDDGNWHTPSLGDNSGDVIGVLSGVNADKSFWSTNLSGNTHSGEVIINIGENRTGTFSVYLTVFDNAGNMYIDKAYFNIGDWFVTDGGLAYSKDGTTYVTRVLEDGVTQEWERIVSGLRRLPPLKAADLLSSESLVPSKADYSSEMWADDKSELEALSKSLETASYHLINHRGHKVTSYYTTLLDAYHQRKPALSDEIHEVQTSEPGNRELENKNTASLCNSPKRYCVLSFANLVV</sequence>
<gene>
    <name evidence="1" type="ORF">GX888_02760</name>
</gene>
<reference evidence="1 2" key="1">
    <citation type="journal article" date="2020" name="Biotechnol. Biofuels">
        <title>New insights from the biogas microbiome by comprehensive genome-resolved metagenomics of nearly 1600 species originating from multiple anaerobic digesters.</title>
        <authorList>
            <person name="Campanaro S."/>
            <person name="Treu L."/>
            <person name="Rodriguez-R L.M."/>
            <person name="Kovalovszki A."/>
            <person name="Ziels R.M."/>
            <person name="Maus I."/>
            <person name="Zhu X."/>
            <person name="Kougias P.G."/>
            <person name="Basile A."/>
            <person name="Luo G."/>
            <person name="Schluter A."/>
            <person name="Konstantinidis K.T."/>
            <person name="Angelidaki I."/>
        </authorList>
    </citation>
    <scope>NUCLEOTIDE SEQUENCE [LARGE SCALE GENOMIC DNA]</scope>
    <source>
        <strain evidence="1">AS19jrsBPTG_9</strain>
    </source>
</reference>
<dbReference type="AlphaFoldDB" id="A0A847VE59"/>
<dbReference type="Proteomes" id="UP000564033">
    <property type="component" value="Unassembled WGS sequence"/>
</dbReference>
<proteinExistence type="predicted"/>
<name>A0A847VE59_9BACT</name>
<accession>A0A847VE59</accession>
<evidence type="ECO:0000313" key="1">
    <source>
        <dbReference type="EMBL" id="NLZ24637.1"/>
    </source>
</evidence>
<feature type="non-terminal residue" evidence="1">
    <location>
        <position position="793"/>
    </location>
</feature>
<dbReference type="EMBL" id="JAAZIL010000067">
    <property type="protein sequence ID" value="NLZ24637.1"/>
    <property type="molecule type" value="Genomic_DNA"/>
</dbReference>
<organism evidence="1 2">
    <name type="scientific">Candidatus Dojkabacteria bacterium</name>
    <dbReference type="NCBI Taxonomy" id="2099670"/>
    <lineage>
        <taxon>Bacteria</taxon>
        <taxon>Candidatus Dojkabacteria</taxon>
    </lineage>
</organism>
<protein>
    <submittedName>
        <fullName evidence="1">Uncharacterized protein</fullName>
    </submittedName>
</protein>